<sequence length="47" mass="5570">MKIQSDFYDLELEQMGIGCEPIRLDSYTQKKMTFFFDPDGLPLELHE</sequence>
<name>B0G7I8_9FIRM</name>
<protein>
    <recommendedName>
        <fullName evidence="3">VOC domain-containing protein</fullName>
    </recommendedName>
</protein>
<reference evidence="1 2" key="2">
    <citation type="submission" date="2007-10" db="EMBL/GenBank/DDBJ databases">
        <authorList>
            <person name="Fulton L."/>
            <person name="Clifton S."/>
            <person name="Fulton B."/>
            <person name="Xu J."/>
            <person name="Minx P."/>
            <person name="Pepin K.H."/>
            <person name="Johnson M."/>
            <person name="Thiruvilangam P."/>
            <person name="Bhonagiri V."/>
            <person name="Nash W.E."/>
            <person name="Wang C."/>
            <person name="Mardis E.R."/>
            <person name="Wilson R.K."/>
        </authorList>
    </citation>
    <scope>NUCLEOTIDE SEQUENCE [LARGE SCALE GENOMIC DNA]</scope>
    <source>
        <strain evidence="1 2">ATCC 27755</strain>
    </source>
</reference>
<evidence type="ECO:0000313" key="1">
    <source>
        <dbReference type="EMBL" id="EDR45642.1"/>
    </source>
</evidence>
<evidence type="ECO:0008006" key="3">
    <source>
        <dbReference type="Google" id="ProtNLM"/>
    </source>
</evidence>
<comment type="caution">
    <text evidence="1">The sequence shown here is derived from an EMBL/GenBank/DDBJ whole genome shotgun (WGS) entry which is preliminary data.</text>
</comment>
<dbReference type="Proteomes" id="UP000005359">
    <property type="component" value="Unassembled WGS sequence"/>
</dbReference>
<gene>
    <name evidence="1" type="ORF">DORFOR_02243</name>
</gene>
<evidence type="ECO:0000313" key="2">
    <source>
        <dbReference type="Proteomes" id="UP000005359"/>
    </source>
</evidence>
<dbReference type="AlphaFoldDB" id="B0G7I8"/>
<dbReference type="EMBL" id="AAXA02000015">
    <property type="protein sequence ID" value="EDR45642.1"/>
    <property type="molecule type" value="Genomic_DNA"/>
</dbReference>
<organism evidence="1 2">
    <name type="scientific">Dorea formicigenerans ATCC 27755</name>
    <dbReference type="NCBI Taxonomy" id="411461"/>
    <lineage>
        <taxon>Bacteria</taxon>
        <taxon>Bacillati</taxon>
        <taxon>Bacillota</taxon>
        <taxon>Clostridia</taxon>
        <taxon>Lachnospirales</taxon>
        <taxon>Lachnospiraceae</taxon>
        <taxon>Dorea</taxon>
    </lineage>
</organism>
<dbReference type="STRING" id="411461.DORFOR_02243"/>
<accession>B0G7I8</accession>
<dbReference type="PaxDb" id="411461-DORFOR_02243"/>
<reference evidence="1 2" key="1">
    <citation type="submission" date="2007-10" db="EMBL/GenBank/DDBJ databases">
        <title>Draft genome sequence of Dorea formicigenerans(ATCC 27755).</title>
        <authorList>
            <person name="Sudarsanam P."/>
            <person name="Ley R."/>
            <person name="Guruge J."/>
            <person name="Turnbaugh P.J."/>
            <person name="Mahowald M."/>
            <person name="Liep D."/>
            <person name="Gordon J."/>
        </authorList>
    </citation>
    <scope>NUCLEOTIDE SEQUENCE [LARGE SCALE GENOMIC DNA]</scope>
    <source>
        <strain evidence="1 2">ATCC 27755</strain>
    </source>
</reference>
<proteinExistence type="predicted"/>
<dbReference type="eggNOG" id="COG0346">
    <property type="taxonomic scope" value="Bacteria"/>
</dbReference>